<dbReference type="SMART" id="SM00091">
    <property type="entry name" value="PAS"/>
    <property type="match status" value="2"/>
</dbReference>
<evidence type="ECO:0000259" key="2">
    <source>
        <dbReference type="PROSITE" id="PS50110"/>
    </source>
</evidence>
<evidence type="ECO:0000256" key="1">
    <source>
        <dbReference type="PROSITE-ProRule" id="PRU00169"/>
    </source>
</evidence>
<feature type="domain" description="PAC" evidence="4">
    <location>
        <begin position="350"/>
        <end position="402"/>
    </location>
</feature>
<gene>
    <name evidence="7" type="ORF">SAY89_00845</name>
</gene>
<dbReference type="SUPFAM" id="SSF55073">
    <property type="entry name" value="Nucleotide cyclase"/>
    <property type="match status" value="1"/>
</dbReference>
<dbReference type="PANTHER" id="PTHR44757:SF2">
    <property type="entry name" value="BIOFILM ARCHITECTURE MAINTENANCE PROTEIN MBAA"/>
    <property type="match status" value="1"/>
</dbReference>
<dbReference type="SUPFAM" id="SSF52172">
    <property type="entry name" value="CheY-like"/>
    <property type="match status" value="1"/>
</dbReference>
<dbReference type="InterPro" id="IPR001789">
    <property type="entry name" value="Sig_transdc_resp-reg_receiver"/>
</dbReference>
<dbReference type="Gene3D" id="3.40.50.2300">
    <property type="match status" value="1"/>
</dbReference>
<sequence length="829" mass="95435">MRVKLPRNEGDKLIDEIAPTKEDSFLIYIVDDDRINLSLIGRFLHKSGFNVVTNTDIFQAIREICQLVPDLILLDILMPDINGFTACSLLKKSSKTKDIPIIFLTALDSSEDKIKGLELGAIDYITKPIHYPELLSRVNTCLKISNLANSLKTQNRLLKSEIEARKNAQISQQKAEKKLKTIINNHFHSMVVLDLDGKVLFLNEEAEKLFNRTHEQMVGDTLGIPLELNKISELEILRSQSELITVEMRAVPIIWNDDNAYLLSFIDISEKKKMEQELKILYRASEQSPASIVITNVEGNIQYVNSKFETVSGYKKEEVIGKNPRVLKSGYTHETDYKNLWKTISNGKEWQGEFHNKRKNGELYWERALISPIFNSVGAITHYIAVKEDITEEKQQQLLLKYQAKYDYLTKIPNRNYALEKVHKLLNQAEENKYNTGLMFIDLDHFKEVNDTLGHDFGDELLVEATMRMKGELRSTDLLARLGGDEFFIVIPIVQSRHELQIIANKIIQILKKPFYIFQEKIFISASIGITIFPEDGQELKQLIRNADLAMYQSKKNGRDQFQFYQYDMNKVDIGKSTLEKNFLNAISNDEFKIVYQPVIDISTGKIVSAEALVRWENKDLGLIYPEKFIPFLEKNGLILVLEQWILETIINDLKFWERYEDLLISINLSEYQFKNAKMVKNIKDLTGKKQLRQCNLCIEIKEEYLEENKKFIDSIFNDINSINIEFCLDNFGAGLTSISNLSKFPFKHLKIDRSLVQSLPRNSQNKNIIKSIIAVANILNIKVTAKGIESKAQLDSLRALGCHYGQGYFFSQPLSALNFITYLTKNTN</sequence>
<feature type="domain" description="Response regulatory" evidence="2">
    <location>
        <begin position="26"/>
        <end position="142"/>
    </location>
</feature>
<feature type="modified residue" description="4-aspartylphosphate" evidence="1">
    <location>
        <position position="75"/>
    </location>
</feature>
<dbReference type="RefSeq" id="WP_320001639.1">
    <property type="nucleotide sequence ID" value="NZ_CP138348.1"/>
</dbReference>
<dbReference type="SMART" id="SM00086">
    <property type="entry name" value="PAC"/>
    <property type="match status" value="2"/>
</dbReference>
<dbReference type="InterPro" id="IPR000160">
    <property type="entry name" value="GGDEF_dom"/>
</dbReference>
<dbReference type="AlphaFoldDB" id="A0AAF0ZEM4"/>
<dbReference type="PROSITE" id="PS50112">
    <property type="entry name" value="PAS"/>
    <property type="match status" value="2"/>
</dbReference>
<dbReference type="FunFam" id="3.30.70.270:FF:000001">
    <property type="entry name" value="Diguanylate cyclase domain protein"/>
    <property type="match status" value="1"/>
</dbReference>
<dbReference type="Pfam" id="PF00072">
    <property type="entry name" value="Response_reg"/>
    <property type="match status" value="1"/>
</dbReference>
<dbReference type="PROSITE" id="PS50110">
    <property type="entry name" value="RESPONSE_REGULATORY"/>
    <property type="match status" value="1"/>
</dbReference>
<keyword evidence="1" id="KW-0597">Phosphoprotein</keyword>
<evidence type="ECO:0000313" key="7">
    <source>
        <dbReference type="EMBL" id="WPF88850.1"/>
    </source>
</evidence>
<reference evidence="7" key="1">
    <citation type="submission" date="2023-11" db="EMBL/GenBank/DDBJ databases">
        <title>Genome sequence of Cyanobacterium aponinum BCRC AL20115.</title>
        <authorList>
            <person name="Chang H.-Y."/>
            <person name="Lin K.-M."/>
            <person name="Hsueh H.-T."/>
            <person name="Chu H.-A."/>
            <person name="Kuo C.-H."/>
        </authorList>
    </citation>
    <scope>NUCLEOTIDE SEQUENCE</scope>
    <source>
        <strain evidence="7">AL20115</strain>
    </source>
</reference>
<dbReference type="CDD" id="cd00130">
    <property type="entry name" value="PAS"/>
    <property type="match status" value="2"/>
</dbReference>
<evidence type="ECO:0000259" key="6">
    <source>
        <dbReference type="PROSITE" id="PS50887"/>
    </source>
</evidence>
<dbReference type="NCBIfam" id="TIGR00254">
    <property type="entry name" value="GGDEF"/>
    <property type="match status" value="1"/>
</dbReference>
<name>A0AAF0ZEM4_9CHRO</name>
<dbReference type="Gene3D" id="3.30.70.270">
    <property type="match status" value="1"/>
</dbReference>
<dbReference type="PANTHER" id="PTHR44757">
    <property type="entry name" value="DIGUANYLATE CYCLASE DGCP"/>
    <property type="match status" value="1"/>
</dbReference>
<dbReference type="PROSITE" id="PS50883">
    <property type="entry name" value="EAL"/>
    <property type="match status" value="1"/>
</dbReference>
<dbReference type="Gene3D" id="3.30.450.20">
    <property type="entry name" value="PAS domain"/>
    <property type="match status" value="3"/>
</dbReference>
<feature type="domain" description="PAS" evidence="3">
    <location>
        <begin position="277"/>
        <end position="323"/>
    </location>
</feature>
<dbReference type="PROSITE" id="PS50113">
    <property type="entry name" value="PAC"/>
    <property type="match status" value="2"/>
</dbReference>
<dbReference type="NCBIfam" id="TIGR00229">
    <property type="entry name" value="sensory_box"/>
    <property type="match status" value="1"/>
</dbReference>
<dbReference type="Pfam" id="PF00563">
    <property type="entry name" value="EAL"/>
    <property type="match status" value="1"/>
</dbReference>
<dbReference type="InterPro" id="IPR029787">
    <property type="entry name" value="Nucleotide_cyclase"/>
</dbReference>
<dbReference type="PROSITE" id="PS50887">
    <property type="entry name" value="GGDEF"/>
    <property type="match status" value="1"/>
</dbReference>
<evidence type="ECO:0000259" key="5">
    <source>
        <dbReference type="PROSITE" id="PS50883"/>
    </source>
</evidence>
<dbReference type="Pfam" id="PF13426">
    <property type="entry name" value="PAS_9"/>
    <property type="match status" value="2"/>
</dbReference>
<dbReference type="InterPro" id="IPR035965">
    <property type="entry name" value="PAS-like_dom_sf"/>
</dbReference>
<organism evidence="7">
    <name type="scientific">Cyanobacterium aponinum AL20115</name>
    <dbReference type="NCBI Taxonomy" id="3090662"/>
    <lineage>
        <taxon>Bacteria</taxon>
        <taxon>Bacillati</taxon>
        <taxon>Cyanobacteriota</taxon>
        <taxon>Cyanophyceae</taxon>
        <taxon>Oscillatoriophycideae</taxon>
        <taxon>Chroococcales</taxon>
        <taxon>Geminocystaceae</taxon>
        <taxon>Cyanobacterium</taxon>
    </lineage>
</organism>
<dbReference type="CDD" id="cd01948">
    <property type="entry name" value="EAL"/>
    <property type="match status" value="1"/>
</dbReference>
<dbReference type="InterPro" id="IPR043128">
    <property type="entry name" value="Rev_trsase/Diguanyl_cyclase"/>
</dbReference>
<feature type="domain" description="PAC" evidence="4">
    <location>
        <begin position="230"/>
        <end position="280"/>
    </location>
</feature>
<evidence type="ECO:0000259" key="4">
    <source>
        <dbReference type="PROSITE" id="PS50113"/>
    </source>
</evidence>
<dbReference type="CDD" id="cd01949">
    <property type="entry name" value="GGDEF"/>
    <property type="match status" value="1"/>
</dbReference>
<dbReference type="InterPro" id="IPR011006">
    <property type="entry name" value="CheY-like_superfamily"/>
</dbReference>
<dbReference type="Gene3D" id="3.20.20.450">
    <property type="entry name" value="EAL domain"/>
    <property type="match status" value="1"/>
</dbReference>
<feature type="domain" description="PAS" evidence="3">
    <location>
        <begin position="175"/>
        <end position="222"/>
    </location>
</feature>
<dbReference type="InterPro" id="IPR001633">
    <property type="entry name" value="EAL_dom"/>
</dbReference>
<dbReference type="InterPro" id="IPR000700">
    <property type="entry name" value="PAS-assoc_C"/>
</dbReference>
<feature type="domain" description="GGDEF" evidence="6">
    <location>
        <begin position="434"/>
        <end position="567"/>
    </location>
</feature>
<dbReference type="SMART" id="SM00448">
    <property type="entry name" value="REC"/>
    <property type="match status" value="1"/>
</dbReference>
<proteinExistence type="predicted"/>
<dbReference type="GO" id="GO:0000160">
    <property type="term" value="P:phosphorelay signal transduction system"/>
    <property type="evidence" value="ECO:0007669"/>
    <property type="project" value="InterPro"/>
</dbReference>
<dbReference type="SUPFAM" id="SSF55785">
    <property type="entry name" value="PYP-like sensor domain (PAS domain)"/>
    <property type="match status" value="2"/>
</dbReference>
<dbReference type="SMART" id="SM00267">
    <property type="entry name" value="GGDEF"/>
    <property type="match status" value="1"/>
</dbReference>
<dbReference type="InterPro" id="IPR001610">
    <property type="entry name" value="PAC"/>
</dbReference>
<feature type="domain" description="EAL" evidence="5">
    <location>
        <begin position="576"/>
        <end position="828"/>
    </location>
</feature>
<dbReference type="InterPro" id="IPR035919">
    <property type="entry name" value="EAL_sf"/>
</dbReference>
<protein>
    <submittedName>
        <fullName evidence="7">EAL domain-containing protein</fullName>
    </submittedName>
</protein>
<dbReference type="SUPFAM" id="SSF141868">
    <property type="entry name" value="EAL domain-like"/>
    <property type="match status" value="1"/>
</dbReference>
<accession>A0AAF0ZEM4</accession>
<dbReference type="InterPro" id="IPR000014">
    <property type="entry name" value="PAS"/>
</dbReference>
<dbReference type="EMBL" id="CP138348">
    <property type="protein sequence ID" value="WPF88850.1"/>
    <property type="molecule type" value="Genomic_DNA"/>
</dbReference>
<evidence type="ECO:0000259" key="3">
    <source>
        <dbReference type="PROSITE" id="PS50112"/>
    </source>
</evidence>
<dbReference type="Pfam" id="PF00990">
    <property type="entry name" value="GGDEF"/>
    <property type="match status" value="1"/>
</dbReference>
<dbReference type="InterPro" id="IPR052155">
    <property type="entry name" value="Biofilm_reg_signaling"/>
</dbReference>
<dbReference type="SMART" id="SM00052">
    <property type="entry name" value="EAL"/>
    <property type="match status" value="1"/>
</dbReference>